<keyword evidence="1" id="KW-1133">Transmembrane helix</keyword>
<comment type="caution">
    <text evidence="2">The sequence shown here is derived from an EMBL/GenBank/DDBJ whole genome shotgun (WGS) entry which is preliminary data.</text>
</comment>
<feature type="transmembrane region" description="Helical" evidence="1">
    <location>
        <begin position="311"/>
        <end position="331"/>
    </location>
</feature>
<evidence type="ECO:0000313" key="3">
    <source>
        <dbReference type="Proteomes" id="UP000263486"/>
    </source>
</evidence>
<dbReference type="Proteomes" id="UP000263486">
    <property type="component" value="Unassembled WGS sequence"/>
</dbReference>
<feature type="transmembrane region" description="Helical" evidence="1">
    <location>
        <begin position="124"/>
        <end position="145"/>
    </location>
</feature>
<protein>
    <recommendedName>
        <fullName evidence="4">Membrane protein YkvI</fullName>
    </recommendedName>
</protein>
<evidence type="ECO:0000256" key="1">
    <source>
        <dbReference type="SAM" id="Phobius"/>
    </source>
</evidence>
<dbReference type="PANTHER" id="PTHR37814">
    <property type="entry name" value="CONSERVED MEMBRANE PROTEIN"/>
    <property type="match status" value="1"/>
</dbReference>
<keyword evidence="1" id="KW-0812">Transmembrane</keyword>
<name>A0ABX9KJM1_9FUSO</name>
<dbReference type="RefSeq" id="WP_114641636.1">
    <property type="nucleotide sequence ID" value="NZ_JAACIO010000005.1"/>
</dbReference>
<feature type="transmembrane region" description="Helical" evidence="1">
    <location>
        <begin position="45"/>
        <end position="70"/>
    </location>
</feature>
<feature type="transmembrane region" description="Helical" evidence="1">
    <location>
        <begin position="152"/>
        <end position="172"/>
    </location>
</feature>
<proteinExistence type="predicted"/>
<dbReference type="InterPro" id="IPR038728">
    <property type="entry name" value="YkvI-like"/>
</dbReference>
<keyword evidence="3" id="KW-1185">Reference proteome</keyword>
<dbReference type="PANTHER" id="PTHR37814:SF1">
    <property type="entry name" value="MEMBRANE PROTEIN"/>
    <property type="match status" value="1"/>
</dbReference>
<gene>
    <name evidence="2" type="ORF">DYH56_04350</name>
</gene>
<keyword evidence="1" id="KW-0472">Membrane</keyword>
<feature type="transmembrane region" description="Helical" evidence="1">
    <location>
        <begin position="90"/>
        <end position="112"/>
    </location>
</feature>
<feature type="transmembrane region" description="Helical" evidence="1">
    <location>
        <begin position="278"/>
        <end position="299"/>
    </location>
</feature>
<reference evidence="2 3" key="1">
    <citation type="submission" date="2018-08" db="EMBL/GenBank/DDBJ databases">
        <title>Draft genome sequence of Psychrilyobacter sp. strain SD5 isolated from Black Sea water.</title>
        <authorList>
            <person name="Yadav S."/>
            <person name="Villanueva L."/>
            <person name="Damste J.S.S."/>
        </authorList>
    </citation>
    <scope>NUCLEOTIDE SEQUENCE [LARGE SCALE GENOMIC DNA]</scope>
    <source>
        <strain evidence="2 3">SD5</strain>
    </source>
</reference>
<feature type="transmembrane region" description="Helical" evidence="1">
    <location>
        <begin position="12"/>
        <end position="33"/>
    </location>
</feature>
<feature type="transmembrane region" description="Helical" evidence="1">
    <location>
        <begin position="337"/>
        <end position="355"/>
    </location>
</feature>
<accession>A0ABX9KJM1</accession>
<feature type="transmembrane region" description="Helical" evidence="1">
    <location>
        <begin position="201"/>
        <end position="220"/>
    </location>
</feature>
<sequence>MDSKTAAATSIDIVTVMKVAGAFIALLIGSGFATGQEVMQFFSSYGLMGILGAIITLALFVYSTHSFIVLGMEKDIVKNEDVFKYYLGKWIGTGLSWYTMIFIVTVFAIMLSGAGATLNQSYGIPLYMGSGIMAVLTTGTILLGLNKLIDIVGILGPVIIILTIFIAIATIFKNPLGIIEGHTVVGSLEMYRASSNWWKSSILYVGINILGLASFIPSLGKLLKNKKEAAAVSILGPALFIKALILVALALLSDIVIVNQSAIPVLTLAKGVLPIFKTIFAAIIFLGIYTSATSLLWTVVARFSEEKTKKYTILTLTLGAVGFFGGNILPFAQLVNIIYPTVGYVGSVVLIGIIVKDVRGSFLIKI</sequence>
<evidence type="ECO:0008006" key="4">
    <source>
        <dbReference type="Google" id="ProtNLM"/>
    </source>
</evidence>
<evidence type="ECO:0000313" key="2">
    <source>
        <dbReference type="EMBL" id="REI42258.1"/>
    </source>
</evidence>
<feature type="transmembrane region" description="Helical" evidence="1">
    <location>
        <begin position="232"/>
        <end position="258"/>
    </location>
</feature>
<dbReference type="EMBL" id="QUAJ01000005">
    <property type="protein sequence ID" value="REI42258.1"/>
    <property type="molecule type" value="Genomic_DNA"/>
</dbReference>
<organism evidence="2 3">
    <name type="scientific">Psychrilyobacter piezotolerans</name>
    <dbReference type="NCBI Taxonomy" id="2293438"/>
    <lineage>
        <taxon>Bacteria</taxon>
        <taxon>Fusobacteriati</taxon>
        <taxon>Fusobacteriota</taxon>
        <taxon>Fusobacteriia</taxon>
        <taxon>Fusobacteriales</taxon>
        <taxon>Fusobacteriaceae</taxon>
        <taxon>Psychrilyobacter</taxon>
    </lineage>
</organism>